<gene>
    <name evidence="6" type="ORF">P4S50_05245</name>
</gene>
<evidence type="ECO:0000313" key="6">
    <source>
        <dbReference type="EMBL" id="WFD12334.1"/>
    </source>
</evidence>
<dbReference type="InterPro" id="IPR028082">
    <property type="entry name" value="Peripla_BP_I"/>
</dbReference>
<keyword evidence="2" id="KW-0805">Transcription regulation</keyword>
<dbReference type="EMBL" id="CP120733">
    <property type="protein sequence ID" value="WFD12334.1"/>
    <property type="molecule type" value="Genomic_DNA"/>
</dbReference>
<keyword evidence="1" id="KW-0678">Repressor</keyword>
<evidence type="ECO:0000256" key="2">
    <source>
        <dbReference type="ARBA" id="ARBA00023015"/>
    </source>
</evidence>
<dbReference type="Proteomes" id="UP001222800">
    <property type="component" value="Chromosome"/>
</dbReference>
<dbReference type="CDD" id="cd06267">
    <property type="entry name" value="PBP1_LacI_sugar_binding-like"/>
    <property type="match status" value="1"/>
</dbReference>
<keyword evidence="4" id="KW-0804">Transcription</keyword>
<evidence type="ECO:0000313" key="7">
    <source>
        <dbReference type="Proteomes" id="UP001222800"/>
    </source>
</evidence>
<dbReference type="InterPro" id="IPR001761">
    <property type="entry name" value="Peripla_BP/Lac1_sug-bd_dom"/>
</dbReference>
<name>A0ABY8EK71_9FIRM</name>
<keyword evidence="7" id="KW-1185">Reference proteome</keyword>
<dbReference type="PANTHER" id="PTHR30146">
    <property type="entry name" value="LACI-RELATED TRANSCRIPTIONAL REPRESSOR"/>
    <property type="match status" value="1"/>
</dbReference>
<dbReference type="PANTHER" id="PTHR30146:SF148">
    <property type="entry name" value="HTH-TYPE TRANSCRIPTIONAL REPRESSOR PURR-RELATED"/>
    <property type="match status" value="1"/>
</dbReference>
<dbReference type="Pfam" id="PF00532">
    <property type="entry name" value="Peripla_BP_1"/>
    <property type="match status" value="1"/>
</dbReference>
<evidence type="ECO:0000259" key="5">
    <source>
        <dbReference type="Pfam" id="PF00532"/>
    </source>
</evidence>
<protein>
    <submittedName>
        <fullName evidence="6">Substrate-binding domain-containing protein</fullName>
    </submittedName>
</protein>
<evidence type="ECO:0000256" key="4">
    <source>
        <dbReference type="ARBA" id="ARBA00023163"/>
    </source>
</evidence>
<reference evidence="6 7" key="1">
    <citation type="submission" date="2023-03" db="EMBL/GenBank/DDBJ databases">
        <title>Complete genome sequence of Tepidibacter sp. SWIR-1, isolated from a deep-sea hydrothermal vent.</title>
        <authorList>
            <person name="Li X."/>
        </authorList>
    </citation>
    <scope>NUCLEOTIDE SEQUENCE [LARGE SCALE GENOMIC DNA]</scope>
    <source>
        <strain evidence="6 7">SWIR-1</strain>
    </source>
</reference>
<dbReference type="SUPFAM" id="SSF53822">
    <property type="entry name" value="Periplasmic binding protein-like I"/>
    <property type="match status" value="1"/>
</dbReference>
<dbReference type="Gene3D" id="3.40.50.2300">
    <property type="match status" value="2"/>
</dbReference>
<evidence type="ECO:0000256" key="3">
    <source>
        <dbReference type="ARBA" id="ARBA00023125"/>
    </source>
</evidence>
<sequence length="271" mass="30594">MGLVIPDIRNPFFPELARGAEDKANEKGYNIIFCNTDDDPDKEEKYINMLVEKMVDGIVFTAASERGKGFEGKKKFSVPIVLVDRDVNIDGIIGKVTVDNFMGGYEGTKHLLQLGHERILYLSGPLENKTASDRLKGYKKALDEFNVEFKEEYIKEGSYKSEWGYKVIKDIGSKLKYTSVFCGNDLIAIGSIKALKEMKLDVPNDISVVGFDDIYMSSLIDPELTTIRQPNYEMGYKAIEILINAIENKEKTIKHIDLATQIVVRKSTSKR</sequence>
<organism evidence="6 7">
    <name type="scientific">Tepidibacter hydrothermalis</name>
    <dbReference type="NCBI Taxonomy" id="3036126"/>
    <lineage>
        <taxon>Bacteria</taxon>
        <taxon>Bacillati</taxon>
        <taxon>Bacillota</taxon>
        <taxon>Clostridia</taxon>
        <taxon>Peptostreptococcales</taxon>
        <taxon>Peptostreptococcaceae</taxon>
        <taxon>Tepidibacter</taxon>
    </lineage>
</organism>
<dbReference type="RefSeq" id="WP_277734677.1">
    <property type="nucleotide sequence ID" value="NZ_CP120733.1"/>
</dbReference>
<evidence type="ECO:0000256" key="1">
    <source>
        <dbReference type="ARBA" id="ARBA00022491"/>
    </source>
</evidence>
<proteinExistence type="predicted"/>
<keyword evidence="3" id="KW-0238">DNA-binding</keyword>
<accession>A0ABY8EK71</accession>
<feature type="domain" description="Periplasmic binding protein/LacI sugar binding" evidence="5">
    <location>
        <begin position="2"/>
        <end position="253"/>
    </location>
</feature>